<evidence type="ECO:0000313" key="3">
    <source>
        <dbReference type="Proteomes" id="UP001188597"/>
    </source>
</evidence>
<dbReference type="EMBL" id="JAVXUP010000195">
    <property type="protein sequence ID" value="KAK3034702.1"/>
    <property type="molecule type" value="Genomic_DNA"/>
</dbReference>
<name>A0AA88WVY9_9ASTE</name>
<feature type="transmembrane region" description="Helical" evidence="1">
    <location>
        <begin position="86"/>
        <end position="108"/>
    </location>
</feature>
<accession>A0AA88WVY9</accession>
<proteinExistence type="predicted"/>
<dbReference type="Proteomes" id="UP001188597">
    <property type="component" value="Unassembled WGS sequence"/>
</dbReference>
<gene>
    <name evidence="2" type="ORF">RJ639_032463</name>
</gene>
<sequence length="109" mass="12341">MGVSFGLQVETSEVKFEKVENELVGNVTLRLARSCAEIPELDIIGGSSGDFRIWNWYLSSDFYRIHPVCVSQSGKDWVILKRLRRYGISGILSYGILNTVYYVGTFLLV</sequence>
<dbReference type="PANTHER" id="PTHR34370:SF2">
    <property type="entry name" value="GAG-POL POLYPROTEIN_RETROTRANSPOSON"/>
    <property type="match status" value="1"/>
</dbReference>
<dbReference type="PANTHER" id="PTHR34370">
    <property type="entry name" value="OS04G0600100 PROTEIN"/>
    <property type="match status" value="1"/>
</dbReference>
<evidence type="ECO:0000313" key="2">
    <source>
        <dbReference type="EMBL" id="KAK3034702.1"/>
    </source>
</evidence>
<keyword evidence="1" id="KW-0812">Transmembrane</keyword>
<organism evidence="2 3">
    <name type="scientific">Escallonia herrerae</name>
    <dbReference type="NCBI Taxonomy" id="1293975"/>
    <lineage>
        <taxon>Eukaryota</taxon>
        <taxon>Viridiplantae</taxon>
        <taxon>Streptophyta</taxon>
        <taxon>Embryophyta</taxon>
        <taxon>Tracheophyta</taxon>
        <taxon>Spermatophyta</taxon>
        <taxon>Magnoliopsida</taxon>
        <taxon>eudicotyledons</taxon>
        <taxon>Gunneridae</taxon>
        <taxon>Pentapetalae</taxon>
        <taxon>asterids</taxon>
        <taxon>campanulids</taxon>
        <taxon>Escalloniales</taxon>
        <taxon>Escalloniaceae</taxon>
        <taxon>Escallonia</taxon>
    </lineage>
</organism>
<keyword evidence="1" id="KW-1133">Transmembrane helix</keyword>
<comment type="caution">
    <text evidence="2">The sequence shown here is derived from an EMBL/GenBank/DDBJ whole genome shotgun (WGS) entry which is preliminary data.</text>
</comment>
<keyword evidence="3" id="KW-1185">Reference proteome</keyword>
<evidence type="ECO:0000256" key="1">
    <source>
        <dbReference type="SAM" id="Phobius"/>
    </source>
</evidence>
<dbReference type="AlphaFoldDB" id="A0AA88WVY9"/>
<reference evidence="2" key="1">
    <citation type="submission" date="2022-12" db="EMBL/GenBank/DDBJ databases">
        <title>Draft genome assemblies for two species of Escallonia (Escalloniales).</title>
        <authorList>
            <person name="Chanderbali A."/>
            <person name="Dervinis C."/>
            <person name="Anghel I."/>
            <person name="Soltis D."/>
            <person name="Soltis P."/>
            <person name="Zapata F."/>
        </authorList>
    </citation>
    <scope>NUCLEOTIDE SEQUENCE</scope>
    <source>
        <strain evidence="2">UCBG64.0493</strain>
        <tissue evidence="2">Leaf</tissue>
    </source>
</reference>
<protein>
    <submittedName>
        <fullName evidence="2">Uncharacterized protein</fullName>
    </submittedName>
</protein>
<keyword evidence="1" id="KW-0472">Membrane</keyword>